<dbReference type="Proteomes" id="UP000184368">
    <property type="component" value="Unassembled WGS sequence"/>
</dbReference>
<dbReference type="STRING" id="1302690.BUE76_12340"/>
<dbReference type="NCBIfam" id="TIGR04131">
    <property type="entry name" value="Bac_Flav_CTERM"/>
    <property type="match status" value="1"/>
</dbReference>
<dbReference type="SUPFAM" id="SSF82171">
    <property type="entry name" value="DPP6 N-terminal domain-like"/>
    <property type="match status" value="1"/>
</dbReference>
<dbReference type="Gene3D" id="2.130.10.10">
    <property type="entry name" value="YVTN repeat-like/Quinoprotein amine dehydrogenase"/>
    <property type="match status" value="1"/>
</dbReference>
<gene>
    <name evidence="2" type="ORF">SAMN05444008_102274</name>
</gene>
<keyword evidence="3" id="KW-1185">Reference proteome</keyword>
<evidence type="ECO:0000256" key="1">
    <source>
        <dbReference type="SAM" id="SignalP"/>
    </source>
</evidence>
<sequence>MRTCLGTFIRPMKSAFFLLASMILCCLHLQAQKEWSVWPGLPLGVRFTPAGPQTFSTPVHPDDPIKYVGGGVTYSDPQSGKELFTVTSRYVYNSEYQLLENLPLVSCSENRYAIQVVPIPDGSNRFYLFHTFPETGLLLARQSGLQTRCSLYGQSNSATGGLRYSILDRTANGGRGRIIRQNVLLAGNLVDRIALVKHANGKDTWLVAHAWGSNAFLSYLVTSTGIQQAVVSNIGPVFTGDYKASIGEINASPNGNLIAATSQAGNLLELYDFDKATGALSNYRSTAIPGQPGSVCFSPDNSKLYVGSSETVACGYLSRVFQFDLDTNDLTQKPFTVFEGSGEAQINTQMARAPDGSIYLAGRLLYRDGGLTQSSLYRIRFPNQPRNACTVEENVVNTSYLDHFPNLINDYGQQQTAENPITRLAMPELVPFCNGMVTLTAPAGFSEYRWSNGATGRTITVAQRGLYKVLAGPAGFTKPEAYGFTEVLPAGKTVNLGKDTTVCANNLYALKIPANFRNVLWQDGDTSSLRPVPRPGGKQMLSAIDDNGCQVIDSVCVFYKQPPLAHFGKDTTLCQGQELTLTLEPAANTTISPVVYNWQDGSKQQIFQVRSPGVYWGQVSFEGCTLSDTIKVDYLSQAPFSLGGDTTLCPGDSLQLSAPVTNALYLWSDGSIGPAIWAKNSGLFWLRINNGQCTQTDTIRVAFRTGAAIDLGRDTTVCTGTLLTLSAGNLAGSYRWQDGSTAPQFTATAPGLYKVQFSGDGCTVQDSIRINWTAAPTLFLGNDTLICEGQELSLLAPEGFSSFKWQDGSLENSIRINSSGTYWLQAATDGCTRSDTIDIQYGALPQFSLGQDTLLCAGQTLVLSPSATADSYRWQDGASTSTYRVQIPGTYWVTLSNSCGSTSDEIIVTAGNCALLLPNAFTPNADGLNDVFRVKNPHGLQSFRMQVFNRWGQPVFITNDPGQGWDGRYKGLPQPSGNYLYFVDAVDQAGKKVQLKGNVVLIR</sequence>
<evidence type="ECO:0000313" key="3">
    <source>
        <dbReference type="Proteomes" id="UP000184368"/>
    </source>
</evidence>
<dbReference type="AlphaFoldDB" id="A0A1M4VI45"/>
<dbReference type="Pfam" id="PF13585">
    <property type="entry name" value="CHU_C"/>
    <property type="match status" value="1"/>
</dbReference>
<evidence type="ECO:0000313" key="2">
    <source>
        <dbReference type="EMBL" id="SHE68638.1"/>
    </source>
</evidence>
<dbReference type="EMBL" id="FQUO01000002">
    <property type="protein sequence ID" value="SHE68638.1"/>
    <property type="molecule type" value="Genomic_DNA"/>
</dbReference>
<accession>A0A1M4VI45</accession>
<protein>
    <submittedName>
        <fullName evidence="2">Gliding motility-associated C-terminal domain-containing protein</fullName>
    </submittedName>
</protein>
<reference evidence="2 3" key="1">
    <citation type="submission" date="2016-11" db="EMBL/GenBank/DDBJ databases">
        <authorList>
            <person name="Jaros S."/>
            <person name="Januszkiewicz K."/>
            <person name="Wedrychowicz H."/>
        </authorList>
    </citation>
    <scope>NUCLEOTIDE SEQUENCE [LARGE SCALE GENOMIC DNA]</scope>
    <source>
        <strain evidence="2 3">DSM 26897</strain>
    </source>
</reference>
<proteinExistence type="predicted"/>
<dbReference type="InterPro" id="IPR015943">
    <property type="entry name" value="WD40/YVTN_repeat-like_dom_sf"/>
</dbReference>
<dbReference type="InterPro" id="IPR026341">
    <property type="entry name" value="T9SS_type_B"/>
</dbReference>
<feature type="signal peptide" evidence="1">
    <location>
        <begin position="1"/>
        <end position="31"/>
    </location>
</feature>
<keyword evidence="1" id="KW-0732">Signal</keyword>
<name>A0A1M4VI45_9BACT</name>
<feature type="chain" id="PRO_5012589836" evidence="1">
    <location>
        <begin position="32"/>
        <end position="1003"/>
    </location>
</feature>
<organism evidence="2 3">
    <name type="scientific">Cnuella takakiae</name>
    <dbReference type="NCBI Taxonomy" id="1302690"/>
    <lineage>
        <taxon>Bacteria</taxon>
        <taxon>Pseudomonadati</taxon>
        <taxon>Bacteroidota</taxon>
        <taxon>Chitinophagia</taxon>
        <taxon>Chitinophagales</taxon>
        <taxon>Chitinophagaceae</taxon>
        <taxon>Cnuella</taxon>
    </lineage>
</organism>